<proteinExistence type="predicted"/>
<dbReference type="InterPro" id="IPR001584">
    <property type="entry name" value="Integrase_cat-core"/>
</dbReference>
<name>A0A248UMS1_9HYPH</name>
<dbReference type="Pfam" id="PF13683">
    <property type="entry name" value="rve_3"/>
    <property type="match status" value="1"/>
</dbReference>
<evidence type="ECO:0000313" key="3">
    <source>
        <dbReference type="Proteomes" id="UP000215256"/>
    </source>
</evidence>
<feature type="domain" description="Integrase catalytic" evidence="1">
    <location>
        <begin position="1"/>
        <end position="124"/>
    </location>
</feature>
<dbReference type="InterPro" id="IPR012337">
    <property type="entry name" value="RNaseH-like_sf"/>
</dbReference>
<dbReference type="SUPFAM" id="SSF53098">
    <property type="entry name" value="Ribonuclease H-like"/>
    <property type="match status" value="1"/>
</dbReference>
<geneLocation type="plasmid" evidence="2 3">
    <name>unnamed1</name>
</geneLocation>
<organism evidence="2 3">
    <name type="scientific">Ochrobactrum quorumnocens</name>
    <dbReference type="NCBI Taxonomy" id="271865"/>
    <lineage>
        <taxon>Bacteria</taxon>
        <taxon>Pseudomonadati</taxon>
        <taxon>Pseudomonadota</taxon>
        <taxon>Alphaproteobacteria</taxon>
        <taxon>Hyphomicrobiales</taxon>
        <taxon>Brucellaceae</taxon>
        <taxon>Brucella/Ochrobactrum group</taxon>
        <taxon>Ochrobactrum</taxon>
    </lineage>
</organism>
<sequence length="169" mass="19022">MHLAVYDAENAANAVAFLSQTRKAFPFRITHVLTDRGSCFTADSFEEACAKLKVIRRTTKPYTPQTNGMVERFNGRVASEVLGINVAGHADLETLLIGFNHAYNQRRQRVLSGKSPVNKVKQHLELNARLANPLYKPAIDGELMAKVDDVLYYANEVSQPDRLQLRYSR</sequence>
<dbReference type="PROSITE" id="PS50994">
    <property type="entry name" value="INTEGRASE"/>
    <property type="match status" value="1"/>
</dbReference>
<dbReference type="GO" id="GO:0015074">
    <property type="term" value="P:DNA integration"/>
    <property type="evidence" value="ECO:0007669"/>
    <property type="project" value="InterPro"/>
</dbReference>
<keyword evidence="2" id="KW-0614">Plasmid</keyword>
<protein>
    <submittedName>
        <fullName evidence="2">Integrase core domain protein</fullName>
    </submittedName>
</protein>
<dbReference type="Gene3D" id="3.30.420.10">
    <property type="entry name" value="Ribonuclease H-like superfamily/Ribonuclease H"/>
    <property type="match status" value="1"/>
</dbReference>
<dbReference type="KEGG" id="och:CES85_3588"/>
<accession>A0A248UMS1</accession>
<evidence type="ECO:0000313" key="2">
    <source>
        <dbReference type="EMBL" id="ASV88147.1"/>
    </source>
</evidence>
<dbReference type="InterPro" id="IPR036397">
    <property type="entry name" value="RNaseH_sf"/>
</dbReference>
<dbReference type="Proteomes" id="UP000215256">
    <property type="component" value="Plasmid unnamed1"/>
</dbReference>
<dbReference type="GO" id="GO:0003676">
    <property type="term" value="F:nucleic acid binding"/>
    <property type="evidence" value="ECO:0007669"/>
    <property type="project" value="InterPro"/>
</dbReference>
<reference evidence="2 3" key="1">
    <citation type="submission" date="2017-07" db="EMBL/GenBank/DDBJ databases">
        <title>Phylogenetic study on the rhizospheric bacterium Ochrobactrum sp. A44.</title>
        <authorList>
            <person name="Krzyzanowska D.M."/>
            <person name="Ossowicki A."/>
            <person name="Rajewska M."/>
            <person name="Maciag T."/>
            <person name="Kaczynski Z."/>
            <person name="Czerwicka M."/>
            <person name="Jafra S."/>
        </authorList>
    </citation>
    <scope>NUCLEOTIDE SEQUENCE [LARGE SCALE GENOMIC DNA]</scope>
    <source>
        <strain evidence="2 3">A44</strain>
        <plasmid evidence="2 3">unnamed1</plasmid>
    </source>
</reference>
<dbReference type="EMBL" id="CP022605">
    <property type="protein sequence ID" value="ASV88147.1"/>
    <property type="molecule type" value="Genomic_DNA"/>
</dbReference>
<gene>
    <name evidence="2" type="ORF">CES85_3588</name>
</gene>
<evidence type="ECO:0000259" key="1">
    <source>
        <dbReference type="PROSITE" id="PS50994"/>
    </source>
</evidence>
<dbReference type="AlphaFoldDB" id="A0A248UMS1"/>